<evidence type="ECO:0000313" key="1">
    <source>
        <dbReference type="EMBL" id="QEK50725.1"/>
    </source>
</evidence>
<reference evidence="1 2" key="1">
    <citation type="submission" date="2019-08" db="EMBL/GenBank/DDBJ databases">
        <title>Pedobacter sp. nov., isolated from Han river, South Korea.</title>
        <authorList>
            <person name="Lee D.-H."/>
            <person name="Kim Y.-S."/>
            <person name="Hwang E.-M."/>
            <person name="Le Tran T.C."/>
            <person name="Cha C.-J."/>
        </authorList>
    </citation>
    <scope>NUCLEOTIDE SEQUENCE [LARGE SCALE GENOMIC DNA]</scope>
    <source>
        <strain evidence="1 2">CJ43</strain>
    </source>
</reference>
<proteinExistence type="predicted"/>
<dbReference type="AlphaFoldDB" id="A0A5C0VDB9"/>
<gene>
    <name evidence="1" type="ORF">FYC62_02875</name>
</gene>
<dbReference type="RefSeq" id="WP_149073844.1">
    <property type="nucleotide sequence ID" value="NZ_CP043329.1"/>
</dbReference>
<protein>
    <submittedName>
        <fullName evidence="1">Uncharacterized protein</fullName>
    </submittedName>
</protein>
<dbReference type="Proteomes" id="UP000323653">
    <property type="component" value="Chromosome"/>
</dbReference>
<sequence length="281" mass="32898">MKHILIILALFCFSCKEKAQTQDKKRDQFATISSYFYQDWANQKHWDDGLAEVAVYEAKRSIYGKVRDFDYTYITVSEDFNKAFRVKTDDYQRKDLYKVLKVNAFARIPTDNYPYHFLTSMFFLRENALVLDKMTTSSQEWCGNTFKEYLQDSKGINLNYHSYWDNEGDGKTQIAAGVLLEDQLNYALRALKFQEGLTFSAPILESQISSKVGKLKVYNANFKISDDKASNTWKVELTLESGKVNSYYFAKAYPNVLMKQTTWDGRNLILKDLSRYAYWQQ</sequence>
<dbReference type="KEGG" id="pej:FYC62_02875"/>
<accession>A0A5C0VDB9</accession>
<keyword evidence="2" id="KW-1185">Reference proteome</keyword>
<dbReference type="EMBL" id="CP043329">
    <property type="protein sequence ID" value="QEK50725.1"/>
    <property type="molecule type" value="Genomic_DNA"/>
</dbReference>
<name>A0A5C0VDB9_9SPHI</name>
<evidence type="ECO:0000313" key="2">
    <source>
        <dbReference type="Proteomes" id="UP000323653"/>
    </source>
</evidence>
<organism evidence="1 2">
    <name type="scientific">Pedobacter aquae</name>
    <dbReference type="NCBI Taxonomy" id="2605747"/>
    <lineage>
        <taxon>Bacteria</taxon>
        <taxon>Pseudomonadati</taxon>
        <taxon>Bacteroidota</taxon>
        <taxon>Sphingobacteriia</taxon>
        <taxon>Sphingobacteriales</taxon>
        <taxon>Sphingobacteriaceae</taxon>
        <taxon>Pedobacter</taxon>
    </lineage>
</organism>